<sequence length="151" mass="16526">MSKWLTVGVSIISAAAVGYFNFIYQPQSDLNSVQLPLQQDCRVNEQACQVQLTPEQTITLSITPFNAKPMTPLSVNLNGTKIEHASVTINGVNMTMPGFPTTLDTVDENTYQAETALAICILGEMLWQADLTITVAGQPYLVPFQFTTTTH</sequence>
<name>A0A5J6WMC1_MORMI</name>
<dbReference type="Proteomes" id="UP000327424">
    <property type="component" value="Chromosome"/>
</dbReference>
<dbReference type="KEGG" id="mmaa:FR932_16465"/>
<evidence type="ECO:0000313" key="1">
    <source>
        <dbReference type="EMBL" id="QFI39316.1"/>
    </source>
</evidence>
<keyword evidence="2" id="KW-1185">Reference proteome</keyword>
<evidence type="ECO:0000313" key="2">
    <source>
        <dbReference type="Proteomes" id="UP000327424"/>
    </source>
</evidence>
<organism evidence="1 2">
    <name type="scientific">Moritella marina ATCC 15381</name>
    <dbReference type="NCBI Taxonomy" id="1202962"/>
    <lineage>
        <taxon>Bacteria</taxon>
        <taxon>Pseudomonadati</taxon>
        <taxon>Pseudomonadota</taxon>
        <taxon>Gammaproteobacteria</taxon>
        <taxon>Alteromonadales</taxon>
        <taxon>Moritellaceae</taxon>
        <taxon>Moritella</taxon>
    </lineage>
</organism>
<dbReference type="AlphaFoldDB" id="A0A5J6WMC1"/>
<reference evidence="1 2" key="1">
    <citation type="submission" date="2019-09" db="EMBL/GenBank/DDBJ databases">
        <title>Hybrid Assembly of the complete Genome of the Deep-Sea Bacterium Moritella marina from long Nanopore and Illumina reads.</title>
        <authorList>
            <person name="Magin S."/>
            <person name="Georgoulis A."/>
            <person name="Papadimitriou K."/>
            <person name="Iliakis G."/>
            <person name="Vorgias C.E."/>
        </authorList>
    </citation>
    <scope>NUCLEOTIDE SEQUENCE [LARGE SCALE GENOMIC DNA]</scope>
    <source>
        <strain evidence="1 2">MP-1</strain>
    </source>
</reference>
<protein>
    <submittedName>
        <fullName evidence="1">Uncharacterized protein</fullName>
    </submittedName>
</protein>
<dbReference type="RefSeq" id="WP_019442511.1">
    <property type="nucleotide sequence ID" value="NZ_ALOE01000032.1"/>
</dbReference>
<gene>
    <name evidence="1" type="ORF">FR932_16465</name>
</gene>
<accession>A0A5J6WMC1</accession>
<proteinExistence type="predicted"/>
<dbReference type="EMBL" id="CP044399">
    <property type="protein sequence ID" value="QFI39316.1"/>
    <property type="molecule type" value="Genomic_DNA"/>
</dbReference>
<dbReference type="OrthoDB" id="5917490at2"/>